<keyword evidence="3" id="KW-0234">DNA repair</keyword>
<dbReference type="GO" id="GO:0006302">
    <property type="term" value="P:double-strand break repair"/>
    <property type="evidence" value="ECO:0007669"/>
    <property type="project" value="UniProtKB-ARBA"/>
</dbReference>
<keyword evidence="2" id="KW-0227">DNA damage</keyword>
<reference evidence="4 5" key="1">
    <citation type="submission" date="2020-04" db="EMBL/GenBank/DDBJ databases">
        <title>Chryseobacterium sp. RP-3-3 sp. nov., isolated from Jeju soil.</title>
        <authorList>
            <person name="Dahal R.H."/>
        </authorList>
    </citation>
    <scope>NUCLEOTIDE SEQUENCE [LARGE SCALE GENOMIC DNA]</scope>
    <source>
        <strain evidence="4 5">RP-3-3</strain>
    </source>
</reference>
<dbReference type="InterPro" id="IPR042525">
    <property type="entry name" value="Rad52_Rad59_Rad22_sf"/>
</dbReference>
<comment type="caution">
    <text evidence="4">The sequence shown here is derived from an EMBL/GenBank/DDBJ whole genome shotgun (WGS) entry which is preliminary data.</text>
</comment>
<dbReference type="InterPro" id="IPR041247">
    <property type="entry name" value="Rad52_fam"/>
</dbReference>
<dbReference type="Pfam" id="PF04098">
    <property type="entry name" value="Rad52_Rad22"/>
    <property type="match status" value="1"/>
</dbReference>
<protein>
    <recommendedName>
        <fullName evidence="6">Rad52/22 family double-strand break repair protein</fullName>
    </recommendedName>
</protein>
<dbReference type="Gene3D" id="3.30.390.80">
    <property type="entry name" value="DNA repair protein Rad52/59/22"/>
    <property type="match status" value="1"/>
</dbReference>
<dbReference type="Proteomes" id="UP000544054">
    <property type="component" value="Unassembled WGS sequence"/>
</dbReference>
<organism evidence="4 5">
    <name type="scientific">Chryseobacterium antibioticum</name>
    <dbReference type="NCBI Taxonomy" id="2728847"/>
    <lineage>
        <taxon>Bacteria</taxon>
        <taxon>Pseudomonadati</taxon>
        <taxon>Bacteroidota</taxon>
        <taxon>Flavobacteriia</taxon>
        <taxon>Flavobacteriales</taxon>
        <taxon>Weeksellaceae</taxon>
        <taxon>Chryseobacterium group</taxon>
        <taxon>Chryseobacterium</taxon>
    </lineage>
</organism>
<sequence>MADPKMITTADISKANELILSVGQLNGVIGKTPEKAKKVRPAKGGGTWTYVSGSYMKKQLNMLFGWNWDFEIVSEQILTEAGEVIVKGKLTCRSNGNTIVKMQYGNKDIVFKKNTQIPLSIGNDLKSAATDALKKCAAEIGIAQDVYAPEDFKDVEVVEEIPSGKSNTEKMQAHGQL</sequence>
<name>A0A7Y0AMD5_9FLAO</name>
<dbReference type="RefSeq" id="WP_169234525.1">
    <property type="nucleotide sequence ID" value="NZ_JABBGI010000010.1"/>
</dbReference>
<gene>
    <name evidence="4" type="ORF">HHL23_09250</name>
</gene>
<dbReference type="GO" id="GO:0006310">
    <property type="term" value="P:DNA recombination"/>
    <property type="evidence" value="ECO:0007669"/>
    <property type="project" value="UniProtKB-ARBA"/>
</dbReference>
<evidence type="ECO:0008006" key="6">
    <source>
        <dbReference type="Google" id="ProtNLM"/>
    </source>
</evidence>
<evidence type="ECO:0000256" key="3">
    <source>
        <dbReference type="ARBA" id="ARBA00023204"/>
    </source>
</evidence>
<evidence type="ECO:0000313" key="4">
    <source>
        <dbReference type="EMBL" id="NML69985.1"/>
    </source>
</evidence>
<comment type="similarity">
    <text evidence="1">Belongs to the RAD52 family.</text>
</comment>
<dbReference type="EMBL" id="JABBGI010000010">
    <property type="protein sequence ID" value="NML69985.1"/>
    <property type="molecule type" value="Genomic_DNA"/>
</dbReference>
<proteinExistence type="inferred from homology"/>
<evidence type="ECO:0000256" key="1">
    <source>
        <dbReference type="ARBA" id="ARBA00006638"/>
    </source>
</evidence>
<evidence type="ECO:0000313" key="5">
    <source>
        <dbReference type="Proteomes" id="UP000544054"/>
    </source>
</evidence>
<accession>A0A7Y0AMD5</accession>
<keyword evidence="5" id="KW-1185">Reference proteome</keyword>
<dbReference type="AlphaFoldDB" id="A0A7Y0AMD5"/>
<evidence type="ECO:0000256" key="2">
    <source>
        <dbReference type="ARBA" id="ARBA00022763"/>
    </source>
</evidence>